<reference evidence="4 5" key="1">
    <citation type="journal article" date="2019" name="Int. J. Syst. Evol. Microbiol.">
        <title>The Global Catalogue of Microorganisms (GCM) 10K type strain sequencing project: providing services to taxonomists for standard genome sequencing and annotation.</title>
        <authorList>
            <consortium name="The Broad Institute Genomics Platform"/>
            <consortium name="The Broad Institute Genome Sequencing Center for Infectious Disease"/>
            <person name="Wu L."/>
            <person name="Ma J."/>
        </authorList>
    </citation>
    <scope>NUCLEOTIDE SEQUENCE [LARGE SCALE GENOMIC DNA]</scope>
    <source>
        <strain evidence="4 5">JCM 8201</strain>
    </source>
</reference>
<dbReference type="SUPFAM" id="SSF53335">
    <property type="entry name" value="S-adenosyl-L-methionine-dependent methyltransferases"/>
    <property type="match status" value="1"/>
</dbReference>
<evidence type="ECO:0000256" key="3">
    <source>
        <dbReference type="SAM" id="MobiDB-lite"/>
    </source>
</evidence>
<name>A0ABN3TYH1_9ACTN</name>
<evidence type="ECO:0000256" key="2">
    <source>
        <dbReference type="ARBA" id="ARBA00022679"/>
    </source>
</evidence>
<evidence type="ECO:0000313" key="5">
    <source>
        <dbReference type="Proteomes" id="UP001501842"/>
    </source>
</evidence>
<keyword evidence="5" id="KW-1185">Reference proteome</keyword>
<dbReference type="InterPro" id="IPR038375">
    <property type="entry name" value="NDUFAF7_sf"/>
</dbReference>
<dbReference type="InterPro" id="IPR003788">
    <property type="entry name" value="NDUFAF7"/>
</dbReference>
<keyword evidence="1 4" id="KW-0489">Methyltransferase</keyword>
<accession>A0ABN3TYH1</accession>
<dbReference type="GO" id="GO:0008168">
    <property type="term" value="F:methyltransferase activity"/>
    <property type="evidence" value="ECO:0007669"/>
    <property type="project" value="UniProtKB-KW"/>
</dbReference>
<dbReference type="PANTHER" id="PTHR12049">
    <property type="entry name" value="PROTEIN ARGININE METHYLTRANSFERASE NDUFAF7, MITOCHONDRIAL"/>
    <property type="match status" value="1"/>
</dbReference>
<sequence>MERALYGPEGFYRRERPEAHFRTSVHASPLFARALARLLEDVDVQLGRPGRLDVVDMGAGSGSLLAGIREAVPPDVARRLRPVAVEFEPRTGPEGVVWATEPPEGIVGLVVANEWLDNVPLDIVEYTPEGPRLMLVDAEGNERPGPEPAEADLAWLARWWPERGGRAEVGRSRDEAWARLVGRLEAGVAVAVDYSHDVETRRPTLAGYRHGMAVWPVPDGSCDVTAHVALDACAVPGLETVLITQREALHALGISGRRPDRELAFSDPRAYLAELSRAGEAAELTDPDGLGGFGWLMQAKGPVSLERHRTQGAAVPPEGGGTAVFGTPGVAG</sequence>
<comment type="caution">
    <text evidence="4">The sequence shown here is derived from an EMBL/GenBank/DDBJ whole genome shotgun (WGS) entry which is preliminary data.</text>
</comment>
<proteinExistence type="predicted"/>
<dbReference type="PANTHER" id="PTHR12049:SF7">
    <property type="entry name" value="PROTEIN ARGININE METHYLTRANSFERASE NDUFAF7, MITOCHONDRIAL"/>
    <property type="match status" value="1"/>
</dbReference>
<protein>
    <submittedName>
        <fullName evidence="4">SAM-dependent methyltransferase</fullName>
    </submittedName>
</protein>
<evidence type="ECO:0000313" key="4">
    <source>
        <dbReference type="EMBL" id="GAA2720393.1"/>
    </source>
</evidence>
<dbReference type="Proteomes" id="UP001501842">
    <property type="component" value="Unassembled WGS sequence"/>
</dbReference>
<dbReference type="GO" id="GO:0032259">
    <property type="term" value="P:methylation"/>
    <property type="evidence" value="ECO:0007669"/>
    <property type="project" value="UniProtKB-KW"/>
</dbReference>
<dbReference type="Gene3D" id="3.40.50.12710">
    <property type="match status" value="1"/>
</dbReference>
<dbReference type="EMBL" id="BAAATZ010000003">
    <property type="protein sequence ID" value="GAA2720393.1"/>
    <property type="molecule type" value="Genomic_DNA"/>
</dbReference>
<dbReference type="Pfam" id="PF02636">
    <property type="entry name" value="Methyltransf_28"/>
    <property type="match status" value="1"/>
</dbReference>
<evidence type="ECO:0000256" key="1">
    <source>
        <dbReference type="ARBA" id="ARBA00022603"/>
    </source>
</evidence>
<feature type="region of interest" description="Disordered" evidence="3">
    <location>
        <begin position="312"/>
        <end position="332"/>
    </location>
</feature>
<gene>
    <name evidence="4" type="ORF">GCM10010439_08200</name>
</gene>
<dbReference type="InterPro" id="IPR029063">
    <property type="entry name" value="SAM-dependent_MTases_sf"/>
</dbReference>
<organism evidence="4 5">
    <name type="scientific">Actinocorallia aurantiaca</name>
    <dbReference type="NCBI Taxonomy" id="46204"/>
    <lineage>
        <taxon>Bacteria</taxon>
        <taxon>Bacillati</taxon>
        <taxon>Actinomycetota</taxon>
        <taxon>Actinomycetes</taxon>
        <taxon>Streptosporangiales</taxon>
        <taxon>Thermomonosporaceae</taxon>
        <taxon>Actinocorallia</taxon>
    </lineage>
</organism>
<keyword evidence="2" id="KW-0808">Transferase</keyword>
<feature type="compositionally biased region" description="Gly residues" evidence="3">
    <location>
        <begin position="318"/>
        <end position="332"/>
    </location>
</feature>